<evidence type="ECO:0000313" key="4">
    <source>
        <dbReference type="Proteomes" id="UP001178322"/>
    </source>
</evidence>
<protein>
    <submittedName>
        <fullName evidence="3">Anti sigma factor C-terminal domain-containing protein</fullName>
    </submittedName>
</protein>
<dbReference type="Proteomes" id="UP001178322">
    <property type="component" value="Chromosome"/>
</dbReference>
<dbReference type="Pfam" id="PF13791">
    <property type="entry name" value="Sigma_reg_C"/>
    <property type="match status" value="1"/>
</dbReference>
<feature type="domain" description="Sigma factor regulator C-terminal" evidence="2">
    <location>
        <begin position="169"/>
        <end position="324"/>
    </location>
</feature>
<organism evidence="3 4">
    <name type="scientific">Lysinibacillus pakistanensis</name>
    <dbReference type="NCBI Taxonomy" id="759811"/>
    <lineage>
        <taxon>Bacteria</taxon>
        <taxon>Bacillati</taxon>
        <taxon>Bacillota</taxon>
        <taxon>Bacilli</taxon>
        <taxon>Bacillales</taxon>
        <taxon>Bacillaceae</taxon>
        <taxon>Lysinibacillus</taxon>
    </lineage>
</organism>
<accession>A0AAX3X1E6</accession>
<proteinExistence type="predicted"/>
<gene>
    <name evidence="3" type="ORF">QNH24_11345</name>
</gene>
<dbReference type="AlphaFoldDB" id="A0AAX3X1E6"/>
<keyword evidence="1" id="KW-1133">Transmembrane helix</keyword>
<evidence type="ECO:0000313" key="3">
    <source>
        <dbReference type="EMBL" id="WHY53799.1"/>
    </source>
</evidence>
<keyword evidence="1" id="KW-0812">Transmembrane</keyword>
<dbReference type="EMBL" id="CP126101">
    <property type="protein sequence ID" value="WHY53799.1"/>
    <property type="molecule type" value="Genomic_DNA"/>
</dbReference>
<sequence length="329" mass="37015">MDNLFDTEQMKKTMKKAQRCATWKTIIITFVVMVVTLFGGKIANDAITRFLQSHAQNTFYTLHQVKGANEFIGSIRNYAGILGGEMHYKTIKYIEGKVVLTGDDALGYGFLRNEELYEGAISHLTFGMSNSEQDLNSQRYNEFGQREMLFFYPFINYQKTKNDLALLPEIDDHKVMEIALSFDKGYSMQEALTKLPKEVNTTWLWVKDVNEADDHTGKIKHNGKGIYSYNVFRSEQDVYGFSLLNANGDVTENPAKLFVQAISSGARQSSSLKDEYKRLEKEIGGADGLSVNDLVIYGAVVTGNTKTLASLKNLDFIKASSIGVITDKY</sequence>
<feature type="transmembrane region" description="Helical" evidence="1">
    <location>
        <begin position="21"/>
        <end position="40"/>
    </location>
</feature>
<evidence type="ECO:0000259" key="2">
    <source>
        <dbReference type="Pfam" id="PF13791"/>
    </source>
</evidence>
<evidence type="ECO:0000256" key="1">
    <source>
        <dbReference type="SAM" id="Phobius"/>
    </source>
</evidence>
<reference evidence="3" key="1">
    <citation type="submission" date="2023-05" db="EMBL/GenBank/DDBJ databases">
        <title>Comparative genomics of Bacillaceae isolates and their secondary metabolite potential.</title>
        <authorList>
            <person name="Song L."/>
            <person name="Nielsen L.J."/>
            <person name="Mohite O."/>
            <person name="Xu X."/>
            <person name="Weber T."/>
            <person name="Kovacs A.T."/>
        </authorList>
    </citation>
    <scope>NUCLEOTIDE SEQUENCE</scope>
    <source>
        <strain evidence="3">LY1</strain>
    </source>
</reference>
<keyword evidence="1" id="KW-0472">Membrane</keyword>
<dbReference type="InterPro" id="IPR025672">
    <property type="entry name" value="Sigma_reg_C_dom"/>
</dbReference>
<dbReference type="RefSeq" id="WP_283872258.1">
    <property type="nucleotide sequence ID" value="NZ_CP126101.1"/>
</dbReference>
<name>A0AAX3X1E6_9BACI</name>